<gene>
    <name evidence="1" type="ORF">GCM10009665_06580</name>
</gene>
<sequence length="70" mass="7695">MRAAVADADDLDASIDEWVSAQLDASPDWDHEKWETLGKILDVEFSVPGDSRIYNFAKPVTEVSVDSKAA</sequence>
<protein>
    <submittedName>
        <fullName evidence="1">Uncharacterized protein</fullName>
    </submittedName>
</protein>
<name>A0ABP4GAG0_9ACTN</name>
<evidence type="ECO:0000313" key="2">
    <source>
        <dbReference type="Proteomes" id="UP001500037"/>
    </source>
</evidence>
<proteinExistence type="predicted"/>
<comment type="caution">
    <text evidence="1">The sequence shown here is derived from an EMBL/GenBank/DDBJ whole genome shotgun (WGS) entry which is preliminary data.</text>
</comment>
<evidence type="ECO:0000313" key="1">
    <source>
        <dbReference type="EMBL" id="GAA1219214.1"/>
    </source>
</evidence>
<organism evidence="1 2">
    <name type="scientific">Kitasatospora nipponensis</name>
    <dbReference type="NCBI Taxonomy" id="258049"/>
    <lineage>
        <taxon>Bacteria</taxon>
        <taxon>Bacillati</taxon>
        <taxon>Actinomycetota</taxon>
        <taxon>Actinomycetes</taxon>
        <taxon>Kitasatosporales</taxon>
        <taxon>Streptomycetaceae</taxon>
        <taxon>Kitasatospora</taxon>
    </lineage>
</organism>
<dbReference type="Proteomes" id="UP001500037">
    <property type="component" value="Unassembled WGS sequence"/>
</dbReference>
<accession>A0ABP4GAG0</accession>
<reference evidence="2" key="1">
    <citation type="journal article" date="2019" name="Int. J. Syst. Evol. Microbiol.">
        <title>The Global Catalogue of Microorganisms (GCM) 10K type strain sequencing project: providing services to taxonomists for standard genome sequencing and annotation.</title>
        <authorList>
            <consortium name="The Broad Institute Genomics Platform"/>
            <consortium name="The Broad Institute Genome Sequencing Center for Infectious Disease"/>
            <person name="Wu L."/>
            <person name="Ma J."/>
        </authorList>
    </citation>
    <scope>NUCLEOTIDE SEQUENCE [LARGE SCALE GENOMIC DNA]</scope>
    <source>
        <strain evidence="2">JCM 13004</strain>
    </source>
</reference>
<dbReference type="EMBL" id="BAAALF010000006">
    <property type="protein sequence ID" value="GAA1219214.1"/>
    <property type="molecule type" value="Genomic_DNA"/>
</dbReference>
<keyword evidence="2" id="KW-1185">Reference proteome</keyword>